<name>K1SB51_9ZZZZ</name>
<dbReference type="GO" id="GO:0005634">
    <property type="term" value="C:nucleus"/>
    <property type="evidence" value="ECO:0007669"/>
    <property type="project" value="TreeGrafter"/>
</dbReference>
<dbReference type="GO" id="GO:0006289">
    <property type="term" value="P:nucleotide-excision repair"/>
    <property type="evidence" value="ECO:0007669"/>
    <property type="project" value="TreeGrafter"/>
</dbReference>
<dbReference type="InterPro" id="IPR011545">
    <property type="entry name" value="DEAD/DEAH_box_helicase_dom"/>
</dbReference>
<accession>K1SB51</accession>
<dbReference type="PANTHER" id="PTHR47957">
    <property type="entry name" value="ATP-DEPENDENT HELICASE HRQ1"/>
    <property type="match status" value="1"/>
</dbReference>
<dbReference type="AlphaFoldDB" id="K1SB51"/>
<dbReference type="PANTHER" id="PTHR47957:SF3">
    <property type="entry name" value="ATP-DEPENDENT HELICASE HRQ1"/>
    <property type="match status" value="1"/>
</dbReference>
<proteinExistence type="predicted"/>
<dbReference type="EMBL" id="AJWY01010763">
    <property type="protein sequence ID" value="EKC54623.1"/>
    <property type="molecule type" value="Genomic_DNA"/>
</dbReference>
<comment type="caution">
    <text evidence="2">The sequence shown here is derived from an EMBL/GenBank/DDBJ whole genome shotgun (WGS) entry which is preliminary data.</text>
</comment>
<dbReference type="Pfam" id="PF00270">
    <property type="entry name" value="DEAD"/>
    <property type="match status" value="1"/>
</dbReference>
<gene>
    <name evidence="2" type="ORF">LEA_15765</name>
</gene>
<protein>
    <submittedName>
        <fullName evidence="2">DEAD/DEAH box helicase domain-containing protein</fullName>
    </submittedName>
</protein>
<keyword evidence="2" id="KW-0347">Helicase</keyword>
<dbReference type="SMART" id="SM00487">
    <property type="entry name" value="DEXDc"/>
    <property type="match status" value="1"/>
</dbReference>
<dbReference type="Gene3D" id="3.40.50.300">
    <property type="entry name" value="P-loop containing nucleotide triphosphate hydrolases"/>
    <property type="match status" value="1"/>
</dbReference>
<keyword evidence="2" id="KW-0067">ATP-binding</keyword>
<evidence type="ECO:0000313" key="2">
    <source>
        <dbReference type="EMBL" id="EKC54623.1"/>
    </source>
</evidence>
<organism evidence="2">
    <name type="scientific">human gut metagenome</name>
    <dbReference type="NCBI Taxonomy" id="408170"/>
    <lineage>
        <taxon>unclassified sequences</taxon>
        <taxon>metagenomes</taxon>
        <taxon>organismal metagenomes</taxon>
    </lineage>
</organism>
<dbReference type="InterPro" id="IPR027417">
    <property type="entry name" value="P-loop_NTPase"/>
</dbReference>
<keyword evidence="2" id="KW-0378">Hydrolase</keyword>
<feature type="non-terminal residue" evidence="2">
    <location>
        <position position="454"/>
    </location>
</feature>
<sequence length="454" mass="51485">MNMNYFSFYNKAKELLIDSLASLWFKGQAQEQEYIKRILTKDEPLFAEPVFQSIFPWEESADSFEEHSSKLRLLTPSFVNALSSEGIDKDLRFPLDRHPYKHQTESWRTMLSSRPQTIVVTTGTGSGKTECFMIPVLQDLAKTNEKNCVQAIFLYPLNALMKSQQKRIHAWCKALPEKVTYAIYNGETDKENRSDRYTTSHYPQLVTRPQIRKTPPQILFTNPTMLNYMLVRAEDREILRKNPKVSYKWILLDEAHTYTGSSAAELSLQIRRVLDAFGVTIDQVNFAVTSATIGDESDPKTTIKLKTFVSQLTGKPFEDIKIISGKRIIPELNKGIAEDQLSKINKKFSIELSYSDIEKLRKKLNSSPVLKAKEIGRMLDKGIGKNVDASLEIIDALGEKVKGLNKGGGLGALLPTRAHLFVRSISGVYVCTNPDCQRHKGYRLSIGSLTTYQN</sequence>
<dbReference type="InterPro" id="IPR014001">
    <property type="entry name" value="Helicase_ATP-bd"/>
</dbReference>
<dbReference type="GO" id="GO:0003676">
    <property type="term" value="F:nucleic acid binding"/>
    <property type="evidence" value="ECO:0007669"/>
    <property type="project" value="InterPro"/>
</dbReference>
<keyword evidence="2" id="KW-0547">Nucleotide-binding</keyword>
<reference evidence="2" key="1">
    <citation type="journal article" date="2013" name="Environ. Microbiol.">
        <title>Microbiota from the distal guts of lean and obese adolescents exhibit partial functional redundancy besides clear differences in community structure.</title>
        <authorList>
            <person name="Ferrer M."/>
            <person name="Ruiz A."/>
            <person name="Lanza F."/>
            <person name="Haange S.B."/>
            <person name="Oberbach A."/>
            <person name="Till H."/>
            <person name="Bargiela R."/>
            <person name="Campoy C."/>
            <person name="Segura M.T."/>
            <person name="Richter M."/>
            <person name="von Bergen M."/>
            <person name="Seifert J."/>
            <person name="Suarez A."/>
        </authorList>
    </citation>
    <scope>NUCLEOTIDE SEQUENCE</scope>
</reference>
<dbReference type="GO" id="GO:0036297">
    <property type="term" value="P:interstrand cross-link repair"/>
    <property type="evidence" value="ECO:0007669"/>
    <property type="project" value="TreeGrafter"/>
</dbReference>
<dbReference type="GO" id="GO:0005524">
    <property type="term" value="F:ATP binding"/>
    <property type="evidence" value="ECO:0007669"/>
    <property type="project" value="InterPro"/>
</dbReference>
<dbReference type="PROSITE" id="PS51192">
    <property type="entry name" value="HELICASE_ATP_BIND_1"/>
    <property type="match status" value="1"/>
</dbReference>
<dbReference type="GO" id="GO:0043138">
    <property type="term" value="F:3'-5' DNA helicase activity"/>
    <property type="evidence" value="ECO:0007669"/>
    <property type="project" value="TreeGrafter"/>
</dbReference>
<dbReference type="SUPFAM" id="SSF52540">
    <property type="entry name" value="P-loop containing nucleoside triphosphate hydrolases"/>
    <property type="match status" value="1"/>
</dbReference>
<evidence type="ECO:0000259" key="1">
    <source>
        <dbReference type="PROSITE" id="PS51192"/>
    </source>
</evidence>
<feature type="domain" description="Helicase ATP-binding" evidence="1">
    <location>
        <begin position="109"/>
        <end position="311"/>
    </location>
</feature>